<dbReference type="GO" id="GO:0004413">
    <property type="term" value="F:homoserine kinase activity"/>
    <property type="evidence" value="ECO:0007669"/>
    <property type="project" value="TreeGrafter"/>
</dbReference>
<comment type="similarity">
    <text evidence="1">Belongs to the pseudomonas-type ThrB family.</text>
</comment>
<dbReference type="PANTHER" id="PTHR21064">
    <property type="entry name" value="AMINOGLYCOSIDE PHOSPHOTRANSFERASE DOMAIN-CONTAINING PROTEIN-RELATED"/>
    <property type="match status" value="1"/>
</dbReference>
<dbReference type="EMBL" id="JAAXPC010000001">
    <property type="protein sequence ID" value="NKY00394.1"/>
    <property type="molecule type" value="Genomic_DNA"/>
</dbReference>
<comment type="caution">
    <text evidence="3">The sequence shown here is derived from an EMBL/GenBank/DDBJ whole genome shotgun (WGS) entry which is preliminary data.</text>
</comment>
<dbReference type="PANTHER" id="PTHR21064:SF6">
    <property type="entry name" value="AMINOGLYCOSIDE PHOSPHOTRANSFERASE DOMAIN-CONTAINING PROTEIN"/>
    <property type="match status" value="1"/>
</dbReference>
<dbReference type="GO" id="GO:0009088">
    <property type="term" value="P:threonine biosynthetic process"/>
    <property type="evidence" value="ECO:0007669"/>
    <property type="project" value="TreeGrafter"/>
</dbReference>
<reference evidence="3 4" key="1">
    <citation type="submission" date="2020-04" db="EMBL/GenBank/DDBJ databases">
        <title>MicrobeNet Type strains.</title>
        <authorList>
            <person name="Nicholson A.C."/>
        </authorList>
    </citation>
    <scope>NUCLEOTIDE SEQUENCE [LARGE SCALE GENOMIC DNA]</scope>
    <source>
        <strain evidence="3 4">ATCC BAA-14</strain>
    </source>
</reference>
<evidence type="ECO:0000256" key="1">
    <source>
        <dbReference type="ARBA" id="ARBA00038240"/>
    </source>
</evidence>
<evidence type="ECO:0000259" key="2">
    <source>
        <dbReference type="Pfam" id="PF01636"/>
    </source>
</evidence>
<evidence type="ECO:0000313" key="4">
    <source>
        <dbReference type="Proteomes" id="UP000563898"/>
    </source>
</evidence>
<feature type="domain" description="Aminoglycoside phosphotransferase" evidence="2">
    <location>
        <begin position="35"/>
        <end position="253"/>
    </location>
</feature>
<protein>
    <submittedName>
        <fullName evidence="3">Phosphotransferase</fullName>
    </submittedName>
</protein>
<organism evidence="3 4">
    <name type="scientific">Gordonia polyisoprenivorans</name>
    <dbReference type="NCBI Taxonomy" id="84595"/>
    <lineage>
        <taxon>Bacteria</taxon>
        <taxon>Bacillati</taxon>
        <taxon>Actinomycetota</taxon>
        <taxon>Actinomycetes</taxon>
        <taxon>Mycobacteriales</taxon>
        <taxon>Gordoniaceae</taxon>
        <taxon>Gordonia</taxon>
    </lineage>
</organism>
<dbReference type="InterPro" id="IPR050249">
    <property type="entry name" value="Pseudomonas-type_ThrB"/>
</dbReference>
<dbReference type="Proteomes" id="UP000563898">
    <property type="component" value="Unassembled WGS sequence"/>
</dbReference>
<accession>A0A846WFK6</accession>
<dbReference type="AlphaFoldDB" id="A0A846WFK6"/>
<dbReference type="InterPro" id="IPR002575">
    <property type="entry name" value="Aminoglycoside_PTrfase"/>
</dbReference>
<dbReference type="SUPFAM" id="SSF56112">
    <property type="entry name" value="Protein kinase-like (PK-like)"/>
    <property type="match status" value="1"/>
</dbReference>
<keyword evidence="3" id="KW-0808">Transferase</keyword>
<evidence type="ECO:0000313" key="3">
    <source>
        <dbReference type="EMBL" id="NKY00394.1"/>
    </source>
</evidence>
<dbReference type="Pfam" id="PF01636">
    <property type="entry name" value="APH"/>
    <property type="match status" value="1"/>
</dbReference>
<gene>
    <name evidence="3" type="ORF">HGA05_02195</name>
</gene>
<dbReference type="InterPro" id="IPR011009">
    <property type="entry name" value="Kinase-like_dom_sf"/>
</dbReference>
<dbReference type="Gene3D" id="3.90.1200.10">
    <property type="match status" value="1"/>
</dbReference>
<name>A0A846WFK6_9ACTN</name>
<proteinExistence type="inferred from homology"/>
<sequence>MRERTVLADDYRAFAVAAAPRYGLDRADVRLLSISENGTFLLEQDGRRLVMRVHRPGYHSREAIESELAWMAALAESTTISTPGVVAALDGSLLMSIQLGAERRFVSAFEFVEGVNGEDPTADVGFRDLGVITAQLHEHVETWRMPPGFTRFRWDLDATLGPQARWGDWRAAPGLTRGQQVRIGHAVDTLSARLDAYGMGRDRFGLVHADLRLANLMVHDATITVIDFDDSGWCWYLADLGAVVSFVEHTPQAETMIGEWVCGYRSVRALDAEHRAMIPTFVMLRRVMLTAWIGSHPEADSALAAGADFVSGTAEIADRYCRDRMWLAEPCQLV</sequence>
<dbReference type="RefSeq" id="WP_006371105.1">
    <property type="nucleotide sequence ID" value="NZ_JAAXPC010000001.1"/>
</dbReference>